<evidence type="ECO:0000313" key="3">
    <source>
        <dbReference type="Proteomes" id="UP000032229"/>
    </source>
</evidence>
<dbReference type="RefSeq" id="WP_044637705.1">
    <property type="nucleotide sequence ID" value="NZ_CP007202.1"/>
</dbReference>
<gene>
    <name evidence="2" type="ORF">AW14_04480</name>
</gene>
<reference evidence="2 3" key="1">
    <citation type="submission" date="2014-02" db="EMBL/GenBank/DDBJ databases">
        <authorList>
            <person name="Young C.-C."/>
            <person name="Hameed A."/>
            <person name="Huang H.-C."/>
            <person name="Shahina M."/>
        </authorList>
    </citation>
    <scope>NUCLEOTIDE SEQUENCE [LARGE SCALE GENOMIC DNA]</scope>
    <source>
        <strain evidence="2 3">CC-SAMT-1</strain>
    </source>
</reference>
<dbReference type="EMBL" id="CP007202">
    <property type="protein sequence ID" value="AJR04788.1"/>
    <property type="molecule type" value="Genomic_DNA"/>
</dbReference>
<feature type="transmembrane region" description="Helical" evidence="1">
    <location>
        <begin position="31"/>
        <end position="50"/>
    </location>
</feature>
<dbReference type="HOGENOM" id="CLU_2901794_0_0_10"/>
<dbReference type="KEGG" id="sze:AW14_04480"/>
<evidence type="ECO:0000256" key="1">
    <source>
        <dbReference type="SAM" id="Phobius"/>
    </source>
</evidence>
<keyword evidence="1" id="KW-0472">Membrane</keyword>
<dbReference type="AlphaFoldDB" id="A0A0C5WCP3"/>
<keyword evidence="1" id="KW-1133">Transmembrane helix</keyword>
<dbReference type="Proteomes" id="UP000032229">
    <property type="component" value="Chromosome"/>
</dbReference>
<sequence length="62" mass="7067">MDKLLSPIEQAELVGILKKPEELIYEQKQRYFFYGAIITCALALGGFLIYKSVEKNKQNNAS</sequence>
<dbReference type="STRING" id="1454006.AW14_04480"/>
<name>A0A0C5WCP3_9FLAO</name>
<evidence type="ECO:0000313" key="2">
    <source>
        <dbReference type="EMBL" id="AJR04788.1"/>
    </source>
</evidence>
<proteinExistence type="predicted"/>
<keyword evidence="1" id="KW-0812">Transmembrane</keyword>
<protein>
    <submittedName>
        <fullName evidence="2">Uncharacterized protein</fullName>
    </submittedName>
</protein>
<accession>A0A0C5WCP3</accession>
<organism evidence="2 3">
    <name type="scientific">Siansivirga zeaxanthinifaciens CC-SAMT-1</name>
    <dbReference type="NCBI Taxonomy" id="1454006"/>
    <lineage>
        <taxon>Bacteria</taxon>
        <taxon>Pseudomonadati</taxon>
        <taxon>Bacteroidota</taxon>
        <taxon>Flavobacteriia</taxon>
        <taxon>Flavobacteriales</taxon>
        <taxon>Flavobacteriaceae</taxon>
        <taxon>Siansivirga</taxon>
    </lineage>
</organism>
<keyword evidence="3" id="KW-1185">Reference proteome</keyword>